<organism evidence="1 2">
    <name type="scientific">Didymodactylos carnosus</name>
    <dbReference type="NCBI Taxonomy" id="1234261"/>
    <lineage>
        <taxon>Eukaryota</taxon>
        <taxon>Metazoa</taxon>
        <taxon>Spiralia</taxon>
        <taxon>Gnathifera</taxon>
        <taxon>Rotifera</taxon>
        <taxon>Eurotatoria</taxon>
        <taxon>Bdelloidea</taxon>
        <taxon>Philodinida</taxon>
        <taxon>Philodinidae</taxon>
        <taxon>Didymodactylos</taxon>
    </lineage>
</organism>
<dbReference type="EMBL" id="CAJOBC010155649">
    <property type="protein sequence ID" value="CAF4685020.1"/>
    <property type="molecule type" value="Genomic_DNA"/>
</dbReference>
<comment type="caution">
    <text evidence="1">The sequence shown here is derived from an EMBL/GenBank/DDBJ whole genome shotgun (WGS) entry which is preliminary data.</text>
</comment>
<proteinExistence type="predicted"/>
<evidence type="ECO:0000313" key="2">
    <source>
        <dbReference type="Proteomes" id="UP000681722"/>
    </source>
</evidence>
<gene>
    <name evidence="1" type="ORF">SRO942_LOCUS51143</name>
</gene>
<name>A0A8S3A4U7_9BILA</name>
<evidence type="ECO:0000313" key="1">
    <source>
        <dbReference type="EMBL" id="CAF4685020.1"/>
    </source>
</evidence>
<reference evidence="1" key="1">
    <citation type="submission" date="2021-02" db="EMBL/GenBank/DDBJ databases">
        <authorList>
            <person name="Nowell W R."/>
        </authorList>
    </citation>
    <scope>NUCLEOTIDE SEQUENCE</scope>
</reference>
<feature type="non-terminal residue" evidence="1">
    <location>
        <position position="1"/>
    </location>
</feature>
<protein>
    <submittedName>
        <fullName evidence="1">Uncharacterized protein</fullName>
    </submittedName>
</protein>
<dbReference type="AlphaFoldDB" id="A0A8S3A4U7"/>
<accession>A0A8S3A4U7</accession>
<sequence length="62" mass="7021">SEVVGVLTRTKRKLVWEKIAAYFNDQEAKVAVASENTWSAYNNVVAWKRGRPKKATKALITK</sequence>
<dbReference type="Proteomes" id="UP000681722">
    <property type="component" value="Unassembled WGS sequence"/>
</dbReference>